<dbReference type="GO" id="GO:0048038">
    <property type="term" value="F:quinone binding"/>
    <property type="evidence" value="ECO:0007669"/>
    <property type="project" value="TreeGrafter"/>
</dbReference>
<dbReference type="Gene3D" id="3.40.50.720">
    <property type="entry name" value="NAD(P)-binding Rossmann-like Domain"/>
    <property type="match status" value="1"/>
</dbReference>
<evidence type="ECO:0000313" key="7">
    <source>
        <dbReference type="Proteomes" id="UP000442469"/>
    </source>
</evidence>
<dbReference type="Pfam" id="PF00106">
    <property type="entry name" value="adh_short"/>
    <property type="match status" value="1"/>
</dbReference>
<dbReference type="GO" id="GO:0016616">
    <property type="term" value="F:oxidoreductase activity, acting on the CH-OH group of donors, NAD or NADP as acceptor"/>
    <property type="evidence" value="ECO:0007669"/>
    <property type="project" value="TreeGrafter"/>
</dbReference>
<comment type="similarity">
    <text evidence="1 3">Belongs to the short-chain dehydrogenases/reductases (SDR) family.</text>
</comment>
<evidence type="ECO:0000313" key="6">
    <source>
        <dbReference type="Proteomes" id="UP000029278"/>
    </source>
</evidence>
<gene>
    <name evidence="4" type="ORF">DJ90_78</name>
    <name evidence="5" type="ORF">GNQ08_11810</name>
</gene>
<dbReference type="InterPro" id="IPR020904">
    <property type="entry name" value="Sc_DH/Rdtase_CS"/>
</dbReference>
<dbReference type="GO" id="GO:0006633">
    <property type="term" value="P:fatty acid biosynthetic process"/>
    <property type="evidence" value="ECO:0007669"/>
    <property type="project" value="TreeGrafter"/>
</dbReference>
<dbReference type="InterPro" id="IPR002347">
    <property type="entry name" value="SDR_fam"/>
</dbReference>
<evidence type="ECO:0000256" key="1">
    <source>
        <dbReference type="ARBA" id="ARBA00006484"/>
    </source>
</evidence>
<dbReference type="CDD" id="cd05233">
    <property type="entry name" value="SDR_c"/>
    <property type="match status" value="1"/>
</dbReference>
<dbReference type="GO" id="GO:0008206">
    <property type="term" value="P:bile acid metabolic process"/>
    <property type="evidence" value="ECO:0007669"/>
    <property type="project" value="UniProtKB-ARBA"/>
</dbReference>
<evidence type="ECO:0000256" key="2">
    <source>
        <dbReference type="ARBA" id="ARBA00023002"/>
    </source>
</evidence>
<dbReference type="AlphaFoldDB" id="A0A090Z666"/>
<dbReference type="PRINTS" id="PR00080">
    <property type="entry name" value="SDRFAMILY"/>
</dbReference>
<dbReference type="NCBIfam" id="NF004817">
    <property type="entry name" value="PRK06171.1"/>
    <property type="match status" value="1"/>
</dbReference>
<accession>A0A090Z666</accession>
<dbReference type="PRINTS" id="PR00081">
    <property type="entry name" value="GDHRDH"/>
</dbReference>
<evidence type="ECO:0000256" key="3">
    <source>
        <dbReference type="RuleBase" id="RU000363"/>
    </source>
</evidence>
<protein>
    <submittedName>
        <fullName evidence="5">SDR family NAD(P)-dependent oxidoreductase</fullName>
    </submittedName>
    <submittedName>
        <fullName evidence="4">Short chain dehydrogenase family protein</fullName>
    </submittedName>
</protein>
<dbReference type="Proteomes" id="UP000029278">
    <property type="component" value="Unassembled WGS sequence"/>
</dbReference>
<dbReference type="PANTHER" id="PTHR42760:SF83">
    <property type="entry name" value="(3R)-3-HYDROXYACYL-COA DEHYDROGENASE"/>
    <property type="match status" value="1"/>
</dbReference>
<dbReference type="Proteomes" id="UP000442469">
    <property type="component" value="Unassembled WGS sequence"/>
</dbReference>
<dbReference type="PANTHER" id="PTHR42760">
    <property type="entry name" value="SHORT-CHAIN DEHYDROGENASES/REDUCTASES FAMILY MEMBER"/>
    <property type="match status" value="1"/>
</dbReference>
<dbReference type="RefSeq" id="WP_036625495.1">
    <property type="nucleotide sequence ID" value="NZ_BGML01000002.1"/>
</dbReference>
<dbReference type="PROSITE" id="PS00061">
    <property type="entry name" value="ADH_SHORT"/>
    <property type="match status" value="1"/>
</dbReference>
<dbReference type="GeneID" id="77009134"/>
<dbReference type="SMR" id="A0A090Z666"/>
<dbReference type="OrthoDB" id="9803333at2"/>
<organism evidence="4 6">
    <name type="scientific">Paenibacillus macerans</name>
    <name type="common">Bacillus macerans</name>
    <dbReference type="NCBI Taxonomy" id="44252"/>
    <lineage>
        <taxon>Bacteria</taxon>
        <taxon>Bacillati</taxon>
        <taxon>Bacillota</taxon>
        <taxon>Bacilli</taxon>
        <taxon>Bacillales</taxon>
        <taxon>Paenibacillaceae</taxon>
        <taxon>Paenibacillus</taxon>
    </lineage>
</organism>
<dbReference type="HOGENOM" id="CLU_010194_1_0_9"/>
<sequence>MKDDWLNLQGKVIVVTGGSSGIGAKIVQSLDEHGAQVVIADVSGSAQGNADFIQCDITNKRQVEEMIGKVVAKYSRIDGLVNNAGVNRPKLLVDYYHDDENHEFNEQDFEFMFNVNVKGAFFCTQAAARVMIKQNYGVVVNISSEAGMEGSTGQSIYSATKGALNSFTLSWAKELGRFNIRVVGIAPGINEPTPMGNPEHVKALAYTRGMEAGSVSTDYMKIIPLGRPGRLEEIADLVTYLLSGRSSYISGTIVNITGGKSRG</sequence>
<keyword evidence="6" id="KW-1185">Reference proteome</keyword>
<dbReference type="STRING" id="44252.DJ90_78"/>
<proteinExistence type="inferred from homology"/>
<dbReference type="EMBL" id="JMQA01000038">
    <property type="protein sequence ID" value="KFN05670.1"/>
    <property type="molecule type" value="Genomic_DNA"/>
</dbReference>
<keyword evidence="2" id="KW-0560">Oxidoreductase</keyword>
<evidence type="ECO:0000313" key="5">
    <source>
        <dbReference type="EMBL" id="MUG23093.1"/>
    </source>
</evidence>
<dbReference type="InterPro" id="IPR036291">
    <property type="entry name" value="NAD(P)-bd_dom_sf"/>
</dbReference>
<name>A0A090Z666_PAEMA</name>
<dbReference type="PATRIC" id="fig|44252.3.peg.4323"/>
<reference evidence="4 6" key="1">
    <citation type="submission" date="2014-04" db="EMBL/GenBank/DDBJ databases">
        <authorList>
            <person name="Bishop-Lilly K.A."/>
            <person name="Broomall S.M."/>
            <person name="Chain P.S."/>
            <person name="Chertkov O."/>
            <person name="Coyne S.R."/>
            <person name="Daligault H.E."/>
            <person name="Davenport K.W."/>
            <person name="Erkkila T."/>
            <person name="Frey K.G."/>
            <person name="Gibbons H.S."/>
            <person name="Gu W."/>
            <person name="Jaissle J."/>
            <person name="Johnson S.L."/>
            <person name="Koroleva G.I."/>
            <person name="Ladner J.T."/>
            <person name="Lo C.-C."/>
            <person name="Minogue T.D."/>
            <person name="Munk C."/>
            <person name="Palacios G.F."/>
            <person name="Redden C.L."/>
            <person name="Rosenzweig C.N."/>
            <person name="Scholz M.B."/>
            <person name="Teshima H."/>
            <person name="Xu Y."/>
        </authorList>
    </citation>
    <scope>NUCLEOTIDE SEQUENCE [LARGE SCALE GENOMIC DNA]</scope>
    <source>
        <strain evidence="4 6">8244</strain>
    </source>
</reference>
<dbReference type="EMBL" id="WNZZ01000007">
    <property type="protein sequence ID" value="MUG23093.1"/>
    <property type="molecule type" value="Genomic_DNA"/>
</dbReference>
<evidence type="ECO:0000313" key="4">
    <source>
        <dbReference type="EMBL" id="KFN05670.1"/>
    </source>
</evidence>
<dbReference type="FunFam" id="3.40.50.720:FF:000084">
    <property type="entry name" value="Short-chain dehydrogenase reductase"/>
    <property type="match status" value="1"/>
</dbReference>
<dbReference type="SUPFAM" id="SSF51735">
    <property type="entry name" value="NAD(P)-binding Rossmann-fold domains"/>
    <property type="match status" value="1"/>
</dbReference>
<comment type="caution">
    <text evidence="4">The sequence shown here is derived from an EMBL/GenBank/DDBJ whole genome shotgun (WGS) entry which is preliminary data.</text>
</comment>
<reference evidence="5 7" key="2">
    <citation type="submission" date="2019-11" db="EMBL/GenBank/DDBJ databases">
        <title>Draft genome sequences of five Paenibacillus species of dairy origin.</title>
        <authorList>
            <person name="Olajide A.M."/>
            <person name="Chen S."/>
            <person name="Lapointe G."/>
        </authorList>
    </citation>
    <scope>NUCLEOTIDE SEQUENCE [LARGE SCALE GENOMIC DNA]</scope>
    <source>
        <strain evidence="5 7">3CT49</strain>
    </source>
</reference>